<dbReference type="GO" id="GO:0043565">
    <property type="term" value="F:sequence-specific DNA binding"/>
    <property type="evidence" value="ECO:0007669"/>
    <property type="project" value="InterPro"/>
</dbReference>
<feature type="coiled-coil region" evidence="16">
    <location>
        <begin position="660"/>
        <end position="687"/>
    </location>
</feature>
<evidence type="ECO:0000256" key="1">
    <source>
        <dbReference type="ARBA" id="ARBA00004123"/>
    </source>
</evidence>
<feature type="transmembrane region" description="Helical" evidence="18">
    <location>
        <begin position="156"/>
        <end position="178"/>
    </location>
</feature>
<evidence type="ECO:0000313" key="20">
    <source>
        <dbReference type="EMBL" id="KAG6574167.1"/>
    </source>
</evidence>
<dbReference type="FunFam" id="1.10.10.10:FF:000037">
    <property type="entry name" value="Heat stress transcription factor B-4"/>
    <property type="match status" value="1"/>
</dbReference>
<keyword evidence="21" id="KW-1185">Reference proteome</keyword>
<keyword evidence="9" id="KW-0346">Stress response</keyword>
<evidence type="ECO:0000256" key="16">
    <source>
        <dbReference type="SAM" id="Coils"/>
    </source>
</evidence>
<evidence type="ECO:0000256" key="3">
    <source>
        <dbReference type="ARBA" id="ARBA00009706"/>
    </source>
</evidence>
<keyword evidence="16" id="KW-0175">Coiled coil</keyword>
<evidence type="ECO:0000256" key="18">
    <source>
        <dbReference type="SAM" id="Phobius"/>
    </source>
</evidence>
<feature type="transmembrane region" description="Helical" evidence="18">
    <location>
        <begin position="190"/>
        <end position="214"/>
    </location>
</feature>
<evidence type="ECO:0000256" key="13">
    <source>
        <dbReference type="ARBA" id="ARBA00023180"/>
    </source>
</evidence>
<sequence length="798" mass="89751">MLLQKFSVNRNLLLHVGLSLSLSFFIIFFKIPTLFLHGIFTYIHPDNASSGVRAAIRRPDGSNSGSGLEGYRNLSSTGAAEIRKRTKSKDKEKVEFDESKAQIFRLKLDENHLQTRIYFKEYRDGFTFSFVGISCLLLQFFLGASEDSGVWGNGMFVPLLFAIFAGCKLFVSLGKVALEKSASRSLDRQLSLLFGVCGFLFGLLTCSSFSPFILDFDLDQISGLGTFFVAMLMGCFSGFLFIPATKIARSFWLGTDQIRCNLEMVYCGWFSRMILYASQVAMFFTTLLWVKPLAEIFINKNIGGSEIEHMLNEIENADRLVGNIGFSKADFAKLRLWCLALSGFLQIIAVRQNLQMYLNEALLSWYQRLHAGKVPELDFSRAKVFLHNHYLCVASLQFFAPPALVLLFFGLSQISINSLEGTSLASFILSCSPLIKQVPLNMFVFLLFWLCDSKFSPKFGPWSLYCLVSSSISTSSGFGTCLRSFRDLIFLILVPPLMEEPTAKSTSAGADSPRSVPTPFLSKTYQLVDDQTVDHVISWNDDGSTFIVWNTLAFARDLLPKHFKHNNFTSFLRQLNTYGFRKVVSDRWEFANECFRKGKKQLLCEIQRRKLTTPVLTTASNSVVLTAVGASAIPSAHLLTGSSSGEEQVISSDVTPTKDLAELIDENDKLKKEKVRLTEQLTEVKSLCNNIFSLMSSFVENQLKSSCKVRESVLASAKSLDLFPVKRRSEDDEAAEATEAETYQIGAKRPREYREGPEAAEDDTTLRLQPPERSRVKSDRIICEQNVDNEKTWHNQVH</sequence>
<comment type="caution">
    <text evidence="20">The sequence shown here is derived from an EMBL/GenBank/DDBJ whole genome shotgun (WGS) entry which is preliminary data.</text>
</comment>
<dbReference type="SMART" id="SM00415">
    <property type="entry name" value="HSF"/>
    <property type="match status" value="1"/>
</dbReference>
<evidence type="ECO:0000256" key="7">
    <source>
        <dbReference type="ARBA" id="ARBA00022989"/>
    </source>
</evidence>
<evidence type="ECO:0000256" key="6">
    <source>
        <dbReference type="ARBA" id="ARBA00022692"/>
    </source>
</evidence>
<dbReference type="Pfam" id="PF00447">
    <property type="entry name" value="HSF_DNA-bind"/>
    <property type="match status" value="1"/>
</dbReference>
<evidence type="ECO:0000256" key="8">
    <source>
        <dbReference type="ARBA" id="ARBA00023015"/>
    </source>
</evidence>
<feature type="transmembrane region" description="Helical" evidence="18">
    <location>
        <begin position="273"/>
        <end position="290"/>
    </location>
</feature>
<comment type="subunit">
    <text evidence="4">Homotrimer.</text>
</comment>
<keyword evidence="8" id="KW-0805">Transcription regulation</keyword>
<feature type="region of interest" description="Disordered" evidence="17">
    <location>
        <begin position="730"/>
        <end position="778"/>
    </location>
</feature>
<keyword evidence="12" id="KW-0804">Transcription</keyword>
<evidence type="ECO:0000256" key="4">
    <source>
        <dbReference type="ARBA" id="ARBA00011233"/>
    </source>
</evidence>
<evidence type="ECO:0000259" key="19">
    <source>
        <dbReference type="PROSITE" id="PS00434"/>
    </source>
</evidence>
<keyword evidence="10" id="KW-0238">DNA-binding</keyword>
<evidence type="ECO:0000256" key="10">
    <source>
        <dbReference type="ARBA" id="ARBA00023125"/>
    </source>
</evidence>
<evidence type="ECO:0000256" key="9">
    <source>
        <dbReference type="ARBA" id="ARBA00023016"/>
    </source>
</evidence>
<feature type="transmembrane region" description="Helical" evidence="18">
    <location>
        <begin position="12"/>
        <end position="29"/>
    </location>
</feature>
<gene>
    <name evidence="20" type="primary">HSFB2B</name>
    <name evidence="20" type="ORF">SDJN03_28054</name>
</gene>
<dbReference type="PROSITE" id="PS00434">
    <property type="entry name" value="HSF_DOMAIN"/>
    <property type="match status" value="1"/>
</dbReference>
<proteinExistence type="inferred from homology"/>
<dbReference type="PANTHER" id="PTHR13624:SF6">
    <property type="entry name" value="EMEI"/>
    <property type="match status" value="1"/>
</dbReference>
<feature type="transmembrane region" description="Helical" evidence="18">
    <location>
        <begin position="126"/>
        <end position="144"/>
    </location>
</feature>
<evidence type="ECO:0000313" key="21">
    <source>
        <dbReference type="Proteomes" id="UP000685013"/>
    </source>
</evidence>
<protein>
    <submittedName>
        <fullName evidence="20">Heat stress transcription factor B-2b</fullName>
    </submittedName>
</protein>
<evidence type="ECO:0000256" key="2">
    <source>
        <dbReference type="ARBA" id="ARBA00004141"/>
    </source>
</evidence>
<evidence type="ECO:0000256" key="5">
    <source>
        <dbReference type="ARBA" id="ARBA00022553"/>
    </source>
</evidence>
<dbReference type="Pfam" id="PF10268">
    <property type="entry name" value="Tmemb_161AB"/>
    <property type="match status" value="1"/>
</dbReference>
<feature type="non-terminal residue" evidence="20">
    <location>
        <position position="1"/>
    </location>
</feature>
<dbReference type="PANTHER" id="PTHR13624">
    <property type="entry name" value="RE42071P"/>
    <property type="match status" value="1"/>
</dbReference>
<keyword evidence="5" id="KW-0597">Phosphoprotein</keyword>
<evidence type="ECO:0000256" key="12">
    <source>
        <dbReference type="ARBA" id="ARBA00023163"/>
    </source>
</evidence>
<feature type="transmembrane region" description="Helical" evidence="18">
    <location>
        <begin position="220"/>
        <end position="242"/>
    </location>
</feature>
<evidence type="ECO:0000256" key="15">
    <source>
        <dbReference type="RuleBase" id="RU004020"/>
    </source>
</evidence>
<organism evidence="20 21">
    <name type="scientific">Cucurbita argyrosperma subsp. sororia</name>
    <dbReference type="NCBI Taxonomy" id="37648"/>
    <lineage>
        <taxon>Eukaryota</taxon>
        <taxon>Viridiplantae</taxon>
        <taxon>Streptophyta</taxon>
        <taxon>Embryophyta</taxon>
        <taxon>Tracheophyta</taxon>
        <taxon>Spermatophyta</taxon>
        <taxon>Magnoliopsida</taxon>
        <taxon>eudicotyledons</taxon>
        <taxon>Gunneridae</taxon>
        <taxon>Pentapetalae</taxon>
        <taxon>rosids</taxon>
        <taxon>fabids</taxon>
        <taxon>Cucurbitales</taxon>
        <taxon>Cucurbitaceae</taxon>
        <taxon>Cucurbiteae</taxon>
        <taxon>Cucurbita</taxon>
    </lineage>
</organism>
<keyword evidence="6 18" id="KW-0812">Transmembrane</keyword>
<evidence type="ECO:0000256" key="17">
    <source>
        <dbReference type="SAM" id="MobiDB-lite"/>
    </source>
</evidence>
<evidence type="ECO:0000256" key="11">
    <source>
        <dbReference type="ARBA" id="ARBA00023136"/>
    </source>
</evidence>
<comment type="similarity">
    <text evidence="3">Belongs to the TMEM161 family.</text>
</comment>
<keyword evidence="13" id="KW-0325">Glycoprotein</keyword>
<dbReference type="GO" id="GO:0016020">
    <property type="term" value="C:membrane"/>
    <property type="evidence" value="ECO:0007669"/>
    <property type="project" value="UniProtKB-SubCell"/>
</dbReference>
<feature type="domain" description="HSF-type DNA-binding" evidence="19">
    <location>
        <begin position="559"/>
        <end position="583"/>
    </location>
</feature>
<evidence type="ECO:0000256" key="14">
    <source>
        <dbReference type="ARBA" id="ARBA00023242"/>
    </source>
</evidence>
<reference evidence="20 21" key="1">
    <citation type="journal article" date="2021" name="Hortic Res">
        <title>The domestication of Cucurbita argyrosperma as revealed by the genome of its wild relative.</title>
        <authorList>
            <person name="Barrera-Redondo J."/>
            <person name="Sanchez-de la Vega G."/>
            <person name="Aguirre-Liguori J.A."/>
            <person name="Castellanos-Morales G."/>
            <person name="Gutierrez-Guerrero Y.T."/>
            <person name="Aguirre-Dugua X."/>
            <person name="Aguirre-Planter E."/>
            <person name="Tenaillon M.I."/>
            <person name="Lira-Saade R."/>
            <person name="Eguiarte L.E."/>
        </authorList>
    </citation>
    <scope>NUCLEOTIDE SEQUENCE [LARGE SCALE GENOMIC DNA]</scope>
    <source>
        <strain evidence="20">JBR-2021</strain>
    </source>
</reference>
<dbReference type="GO" id="GO:0005634">
    <property type="term" value="C:nucleus"/>
    <property type="evidence" value="ECO:0007669"/>
    <property type="project" value="UniProtKB-SubCell"/>
</dbReference>
<dbReference type="EMBL" id="JAGKQH010000018">
    <property type="protein sequence ID" value="KAG6574167.1"/>
    <property type="molecule type" value="Genomic_DNA"/>
</dbReference>
<keyword evidence="14" id="KW-0539">Nucleus</keyword>
<dbReference type="GO" id="GO:0003700">
    <property type="term" value="F:DNA-binding transcription factor activity"/>
    <property type="evidence" value="ECO:0007669"/>
    <property type="project" value="InterPro"/>
</dbReference>
<name>A0AAV6M3A8_9ROSI</name>
<dbReference type="InterPro" id="IPR000232">
    <property type="entry name" value="HSF_DNA-bd"/>
</dbReference>
<dbReference type="AlphaFoldDB" id="A0AAV6M3A8"/>
<dbReference type="Proteomes" id="UP000685013">
    <property type="component" value="Chromosome 18"/>
</dbReference>
<comment type="similarity">
    <text evidence="15">Belongs to the HSF family.</text>
</comment>
<keyword evidence="7 18" id="KW-1133">Transmembrane helix</keyword>
<dbReference type="InterPro" id="IPR019395">
    <property type="entry name" value="Transmembrane_161A/B"/>
</dbReference>
<comment type="subcellular location">
    <subcellularLocation>
        <location evidence="2">Membrane</location>
        <topology evidence="2">Multi-pass membrane protein</topology>
    </subcellularLocation>
    <subcellularLocation>
        <location evidence="1">Nucleus</location>
    </subcellularLocation>
</comment>
<accession>A0AAV6M3A8</accession>
<keyword evidence="11 18" id="KW-0472">Membrane</keyword>